<dbReference type="SUPFAM" id="SSF82693">
    <property type="entry name" value="Multidrug efflux transporter AcrB pore domain, PN1, PN2, PC1 and PC2 subdomains"/>
    <property type="match status" value="3"/>
</dbReference>
<keyword evidence="4" id="KW-1185">Reference proteome</keyword>
<feature type="compositionally biased region" description="Pro residues" evidence="1">
    <location>
        <begin position="1149"/>
        <end position="1158"/>
    </location>
</feature>
<reference evidence="3" key="1">
    <citation type="submission" date="2022-09" db="EMBL/GenBank/DDBJ databases">
        <title>The genome sequence of Tsuneonella sp. YG55.</title>
        <authorList>
            <person name="Liu Y."/>
        </authorList>
    </citation>
    <scope>NUCLEOTIDE SEQUENCE</scope>
    <source>
        <strain evidence="3">YG55</strain>
    </source>
</reference>
<dbReference type="Gene3D" id="1.20.1640.10">
    <property type="entry name" value="Multidrug efflux transporter AcrB transmembrane domain"/>
    <property type="match status" value="3"/>
</dbReference>
<dbReference type="RefSeq" id="WP_259962932.1">
    <property type="nucleotide sequence ID" value="NZ_JAOAMV010000007.1"/>
</dbReference>
<name>A0A9X2W5E7_9SPHN</name>
<feature type="transmembrane region" description="Helical" evidence="2">
    <location>
        <begin position="954"/>
        <end position="973"/>
    </location>
</feature>
<feature type="transmembrane region" description="Helical" evidence="2">
    <location>
        <begin position="1090"/>
        <end position="1113"/>
    </location>
</feature>
<dbReference type="EMBL" id="JAOAMV010000007">
    <property type="protein sequence ID" value="MCT2559901.1"/>
    <property type="molecule type" value="Genomic_DNA"/>
</dbReference>
<dbReference type="SUPFAM" id="SSF82866">
    <property type="entry name" value="Multidrug efflux transporter AcrB transmembrane domain"/>
    <property type="match status" value="2"/>
</dbReference>
<keyword evidence="2" id="KW-0472">Membrane</keyword>
<feature type="transmembrane region" description="Helical" evidence="2">
    <location>
        <begin position="433"/>
        <end position="453"/>
    </location>
</feature>
<feature type="transmembrane region" description="Helical" evidence="2">
    <location>
        <begin position="1016"/>
        <end position="1038"/>
    </location>
</feature>
<organism evidence="3 4">
    <name type="scientific">Tsuneonella litorea</name>
    <dbReference type="NCBI Taxonomy" id="2976475"/>
    <lineage>
        <taxon>Bacteria</taxon>
        <taxon>Pseudomonadati</taxon>
        <taxon>Pseudomonadota</taxon>
        <taxon>Alphaproteobacteria</taxon>
        <taxon>Sphingomonadales</taxon>
        <taxon>Erythrobacteraceae</taxon>
        <taxon>Tsuneonella</taxon>
    </lineage>
</organism>
<feature type="transmembrane region" description="Helical" evidence="2">
    <location>
        <begin position="391"/>
        <end position="413"/>
    </location>
</feature>
<dbReference type="PANTHER" id="PTHR32063">
    <property type="match status" value="1"/>
</dbReference>
<dbReference type="GO" id="GO:0042910">
    <property type="term" value="F:xenobiotic transmembrane transporter activity"/>
    <property type="evidence" value="ECO:0007669"/>
    <property type="project" value="TreeGrafter"/>
</dbReference>
<keyword evidence="2" id="KW-0812">Transmembrane</keyword>
<keyword evidence="2" id="KW-1133">Transmembrane helix</keyword>
<feature type="transmembrane region" description="Helical" evidence="2">
    <location>
        <begin position="362"/>
        <end position="379"/>
    </location>
</feature>
<evidence type="ECO:0000313" key="4">
    <source>
        <dbReference type="Proteomes" id="UP001142648"/>
    </source>
</evidence>
<dbReference type="SUPFAM" id="SSF82714">
    <property type="entry name" value="Multidrug efflux transporter AcrB TolC docking domain, DN and DC subdomains"/>
    <property type="match status" value="2"/>
</dbReference>
<evidence type="ECO:0000256" key="1">
    <source>
        <dbReference type="SAM" id="MobiDB-lite"/>
    </source>
</evidence>
<feature type="transmembrane region" description="Helical" evidence="2">
    <location>
        <begin position="12"/>
        <end position="32"/>
    </location>
</feature>
<proteinExistence type="predicted"/>
<feature type="transmembrane region" description="Helical" evidence="2">
    <location>
        <begin position="632"/>
        <end position="652"/>
    </location>
</feature>
<evidence type="ECO:0000256" key="2">
    <source>
        <dbReference type="SAM" id="Phobius"/>
    </source>
</evidence>
<protein>
    <submittedName>
        <fullName evidence="3">Efflux RND transporter permease subunit</fullName>
    </submittedName>
</protein>
<feature type="transmembrane region" description="Helical" evidence="2">
    <location>
        <begin position="337"/>
        <end position="355"/>
    </location>
</feature>
<evidence type="ECO:0000313" key="3">
    <source>
        <dbReference type="EMBL" id="MCT2559901.1"/>
    </source>
</evidence>
<dbReference type="AlphaFoldDB" id="A0A9X2W5E7"/>
<dbReference type="Pfam" id="PF00873">
    <property type="entry name" value="ACR_tran"/>
    <property type="match status" value="2"/>
</dbReference>
<dbReference type="Gene3D" id="3.30.2090.10">
    <property type="entry name" value="Multidrug efflux transporter AcrB TolC docking domain, DN and DC subdomains"/>
    <property type="match status" value="2"/>
</dbReference>
<feature type="transmembrane region" description="Helical" evidence="2">
    <location>
        <begin position="536"/>
        <end position="558"/>
    </location>
</feature>
<comment type="caution">
    <text evidence="3">The sequence shown here is derived from an EMBL/GenBank/DDBJ whole genome shotgun (WGS) entry which is preliminary data.</text>
</comment>
<dbReference type="GO" id="GO:0005886">
    <property type="term" value="C:plasma membrane"/>
    <property type="evidence" value="ECO:0007669"/>
    <property type="project" value="TreeGrafter"/>
</dbReference>
<feature type="transmembrane region" description="Helical" evidence="2">
    <location>
        <begin position="465"/>
        <end position="483"/>
    </location>
</feature>
<dbReference type="PRINTS" id="PR00702">
    <property type="entry name" value="ACRIFLAVINRP"/>
</dbReference>
<feature type="transmembrane region" description="Helical" evidence="2">
    <location>
        <begin position="578"/>
        <end position="601"/>
    </location>
</feature>
<accession>A0A9X2W5E7</accession>
<dbReference type="InterPro" id="IPR027463">
    <property type="entry name" value="AcrB_DN_DC_subdom"/>
</dbReference>
<dbReference type="Gene3D" id="3.30.70.1320">
    <property type="entry name" value="Multidrug efflux transporter AcrB pore domain like"/>
    <property type="match status" value="1"/>
</dbReference>
<dbReference type="Gene3D" id="3.30.70.1430">
    <property type="entry name" value="Multidrug efflux transporter AcrB pore domain"/>
    <property type="match status" value="2"/>
</dbReference>
<dbReference type="PANTHER" id="PTHR32063:SF77">
    <property type="entry name" value="ACR FAMILY TRANSPORT PROTEIN"/>
    <property type="match status" value="1"/>
</dbReference>
<dbReference type="Proteomes" id="UP001142648">
    <property type="component" value="Unassembled WGS sequence"/>
</dbReference>
<feature type="transmembrane region" description="Helical" evidence="2">
    <location>
        <begin position="985"/>
        <end position="1004"/>
    </location>
</feature>
<dbReference type="InterPro" id="IPR001036">
    <property type="entry name" value="Acrflvin-R"/>
</dbReference>
<feature type="region of interest" description="Disordered" evidence="1">
    <location>
        <begin position="1138"/>
        <end position="1158"/>
    </location>
</feature>
<feature type="transmembrane region" description="Helical" evidence="2">
    <location>
        <begin position="1059"/>
        <end position="1078"/>
    </location>
</feature>
<dbReference type="Gene3D" id="3.30.70.1440">
    <property type="entry name" value="Multidrug efflux transporter AcrB pore domain"/>
    <property type="match status" value="1"/>
</dbReference>
<gene>
    <name evidence="3" type="ORF">N0B51_13030</name>
</gene>
<sequence>MNLRNISAWSIRNPVIPIILFAGLLIAGLVAFNRMTVINFPEVDFPAVTINVTQPGAAPTEVETQITQKIEGAVRSINGVEEITSTASEGNSNTFVFFTVGTDSNDAVAEVKNAVDQIRGDLPEGILEPQVRKVEVNGGSLLGYFAVSADDMTLEQLSWFIDDTVSRQLLSVEGMAKVSRGGGVDRQIRVVVDPARMQALGVTARDINNVLRQTNVNAAGGQTEIAGSRQSVRVLGNAQGAYELGQSQINLGGGRTVKLADVAEVTDSYSERTRYSKLNGREVVTFSIERARGTSDVSVYDDAVRVLRKIEAENPGVRFTDLFTPVDYTKSQYESSMAAMIEGAILAIVVVFFFLRDWRATIISAIAIPLSAIPTFWFMDLLGFNLNTLSLLALGLVAGVLVDDAIVEIENIVRHMRMGKSAYQASIDAADEIGLAVVATTFSIVAVFLPVGLMPGIPGEFFKPFGLTVVVAVLCSLAVARMITPMVAAYFLRAHGEAAHGEGRAMDFYMRVLNWTLDSRRSHAMRARVAYAPARLAYYVPALLLGALAMAGSIVQAANAPVNPLVEPPSTFAITVGALFGGFVPAFLAGWLATFLAGLLYGAVRGFDANGWTERTRFSGKRFLARARDHRFYAFCVGFLAFIATIAMFAMMPSQFQPEENNDTTRVSLQMVPGTTLEQTAALAERASDLLQRQPEVVRVLESVREGSATLYVALKPAAERDIKTAEFEKRLTPELQTIPDAQVNFQGFDGGGGGSGRALSVMLSGSDPALLERTAQTLVEQMRSVPGVVAPRIAADLKRPELIIRPRMDLAASLGVTTAALSQAIRIATLGEIDQNSAKFSLSDRQIPIRVILARSSRQDLSTIENLPVPTATGGSVPLSRVAEISFGAGPTQIQRYNQSRRVVVGADLGPDAVSGPVMTEIRKLPIMQDLPQGVSSEPVGQDKRQAEVIQSFLVAVISGIFLVFAVLVLLYRRFISPLVNMTSLLLAPLGGLIGLWLIGMIANGSPVPISMPVYIGILMLLGIVAKNSILLIDFAIEEMEHGVPKREAILDAGHKRAQPIVMTTVAMVAGMVPTALSLSGDGAWRAPMGMVVIGGLILSTVLTLVLIPAGFSLADGFEKRAGPWLRQRFLTFRPGDDKVTVPRRPGAKPPEGLPAE</sequence>